<dbReference type="STRING" id="28094.SAMN06295900_102285"/>
<accession>A0A1X7D210</accession>
<dbReference type="GO" id="GO:0005829">
    <property type="term" value="C:cytosol"/>
    <property type="evidence" value="ECO:0007669"/>
    <property type="project" value="TreeGrafter"/>
</dbReference>
<evidence type="ECO:0000313" key="8">
    <source>
        <dbReference type="Proteomes" id="UP000192911"/>
    </source>
</evidence>
<dbReference type="Pfam" id="PF00202">
    <property type="entry name" value="Aminotran_3"/>
    <property type="match status" value="1"/>
</dbReference>
<comment type="cofactor">
    <cofactor evidence="1">
        <name>pyridoxal 5'-phosphate</name>
        <dbReference type="ChEBI" id="CHEBI:597326"/>
    </cofactor>
</comment>
<dbReference type="Gene3D" id="3.90.1150.10">
    <property type="entry name" value="Aspartate Aminotransferase, domain 1"/>
    <property type="match status" value="1"/>
</dbReference>
<evidence type="ECO:0000256" key="2">
    <source>
        <dbReference type="ARBA" id="ARBA00008954"/>
    </source>
</evidence>
<reference evidence="8" key="1">
    <citation type="submission" date="2017-04" db="EMBL/GenBank/DDBJ databases">
        <authorList>
            <person name="Varghese N."/>
            <person name="Submissions S."/>
        </authorList>
    </citation>
    <scope>NUCLEOTIDE SEQUENCE [LARGE SCALE GENOMIC DNA]</scope>
    <source>
        <strain evidence="8">Ballard 720</strain>
    </source>
</reference>
<dbReference type="InterPro" id="IPR015422">
    <property type="entry name" value="PyrdxlP-dep_Trfase_small"/>
</dbReference>
<dbReference type="Gene3D" id="3.40.640.10">
    <property type="entry name" value="Type I PLP-dependent aspartate aminotransferase-like (Major domain)"/>
    <property type="match status" value="1"/>
</dbReference>
<evidence type="ECO:0000313" key="7">
    <source>
        <dbReference type="EMBL" id="SMF07234.1"/>
    </source>
</evidence>
<dbReference type="FunFam" id="3.40.640.10:FF:000014">
    <property type="entry name" value="Adenosylmethionine-8-amino-7-oxononanoate aminotransferase, probable"/>
    <property type="match status" value="1"/>
</dbReference>
<evidence type="ECO:0000256" key="4">
    <source>
        <dbReference type="ARBA" id="ARBA00022679"/>
    </source>
</evidence>
<evidence type="ECO:0000256" key="1">
    <source>
        <dbReference type="ARBA" id="ARBA00001933"/>
    </source>
</evidence>
<keyword evidence="4 7" id="KW-0808">Transferase</keyword>
<sequence>MLAEYATMPISSLIEADRQHLIHPVVNYRAHEARGVTVLESARGAFVRDAEGNELLDAFSGLWCVNVGYGHESIVTAAAEQMRKLPYATGYFHFGNAPAIELASQLVERAPASLRHVYFTLGGSDAVDSAVRFITHFFNATGRPHKKQFIALERGYHGSSSTGSGLTALAAFHRHFDVPLPHQHHIASPYAYRSDYASDAALIAASVKALEAKVAALGGAERVAAFFCEPIQGSGGVIVPPVGWLKAMREACRRLGILFVADEVITGFGRTGPLFACEAEGVEPDLMTIAKGLTAGYAPMGAVMMSDEIYRGLADADSDAAIGHGYTYSAHPVSAAIGLEVMRLYHEGGLLDNAQALAPRFGAGLDALLAHPLVGDSRHRGLLGALELVADKETKAGFDPALKLPERIAAAAYRNKLIFRAFGDNILGFAPALSYTADEFDLLFERLARTLDDVLAQSDVRAALGSGIGAHAC</sequence>
<organism evidence="7 8">
    <name type="scientific">Trinickia caryophylli</name>
    <name type="common">Paraburkholderia caryophylli</name>
    <dbReference type="NCBI Taxonomy" id="28094"/>
    <lineage>
        <taxon>Bacteria</taxon>
        <taxon>Pseudomonadati</taxon>
        <taxon>Pseudomonadota</taxon>
        <taxon>Betaproteobacteria</taxon>
        <taxon>Burkholderiales</taxon>
        <taxon>Burkholderiaceae</taxon>
        <taxon>Trinickia</taxon>
    </lineage>
</organism>
<dbReference type="CDD" id="cd00610">
    <property type="entry name" value="OAT_like"/>
    <property type="match status" value="1"/>
</dbReference>
<comment type="similarity">
    <text evidence="2 6">Belongs to the class-III pyridoxal-phosphate-dependent aminotransferase family.</text>
</comment>
<name>A0A1X7D210_TRICW</name>
<dbReference type="NCBIfam" id="NF004625">
    <property type="entry name" value="PRK05965.1"/>
    <property type="match status" value="1"/>
</dbReference>
<dbReference type="PANTHER" id="PTHR43094:SF1">
    <property type="entry name" value="AMINOTRANSFERASE CLASS-III"/>
    <property type="match status" value="1"/>
</dbReference>
<dbReference type="Proteomes" id="UP000192911">
    <property type="component" value="Unassembled WGS sequence"/>
</dbReference>
<dbReference type="EMBL" id="FXAH01000002">
    <property type="protein sequence ID" value="SMF07234.1"/>
    <property type="molecule type" value="Genomic_DNA"/>
</dbReference>
<protein>
    <submittedName>
        <fullName evidence="7">Adenosylmethionine-8-amino-7-oxononanoate aminotransferase</fullName>
    </submittedName>
</protein>
<dbReference type="PROSITE" id="PS00600">
    <property type="entry name" value="AA_TRANSFER_CLASS_3"/>
    <property type="match status" value="1"/>
</dbReference>
<dbReference type="InterPro" id="IPR015424">
    <property type="entry name" value="PyrdxlP-dep_Trfase"/>
</dbReference>
<keyword evidence="5 6" id="KW-0663">Pyridoxal phosphate</keyword>
<dbReference type="GO" id="GO:0008483">
    <property type="term" value="F:transaminase activity"/>
    <property type="evidence" value="ECO:0007669"/>
    <property type="project" value="UniProtKB-KW"/>
</dbReference>
<dbReference type="PIRSF" id="PIRSF000521">
    <property type="entry name" value="Transaminase_4ab_Lys_Orn"/>
    <property type="match status" value="1"/>
</dbReference>
<dbReference type="AlphaFoldDB" id="A0A1X7D210"/>
<evidence type="ECO:0000256" key="6">
    <source>
        <dbReference type="RuleBase" id="RU003560"/>
    </source>
</evidence>
<dbReference type="InterPro" id="IPR005814">
    <property type="entry name" value="Aminotrans_3"/>
</dbReference>
<dbReference type="InterPro" id="IPR015421">
    <property type="entry name" value="PyrdxlP-dep_Trfase_major"/>
</dbReference>
<dbReference type="PANTHER" id="PTHR43094">
    <property type="entry name" value="AMINOTRANSFERASE"/>
    <property type="match status" value="1"/>
</dbReference>
<evidence type="ECO:0000256" key="5">
    <source>
        <dbReference type="ARBA" id="ARBA00022898"/>
    </source>
</evidence>
<keyword evidence="3 7" id="KW-0032">Aminotransferase</keyword>
<dbReference type="InterPro" id="IPR049704">
    <property type="entry name" value="Aminotrans_3_PPA_site"/>
</dbReference>
<keyword evidence="8" id="KW-1185">Reference proteome</keyword>
<evidence type="ECO:0000256" key="3">
    <source>
        <dbReference type="ARBA" id="ARBA00022576"/>
    </source>
</evidence>
<dbReference type="SUPFAM" id="SSF53383">
    <property type="entry name" value="PLP-dependent transferases"/>
    <property type="match status" value="1"/>
</dbReference>
<proteinExistence type="inferred from homology"/>
<gene>
    <name evidence="7" type="ORF">SAMN06295900_102285</name>
</gene>
<dbReference type="GO" id="GO:0030170">
    <property type="term" value="F:pyridoxal phosphate binding"/>
    <property type="evidence" value="ECO:0007669"/>
    <property type="project" value="InterPro"/>
</dbReference>